<feature type="region of interest" description="Disordered" evidence="7">
    <location>
        <begin position="387"/>
        <end position="541"/>
    </location>
</feature>
<dbReference type="GO" id="GO:0005829">
    <property type="term" value="C:cytosol"/>
    <property type="evidence" value="ECO:0007669"/>
    <property type="project" value="TreeGrafter"/>
</dbReference>
<dbReference type="SUPFAM" id="SSF52540">
    <property type="entry name" value="P-loop containing nucleoside triphosphate hydrolases"/>
    <property type="match status" value="1"/>
</dbReference>
<dbReference type="PROSITE" id="PS51192">
    <property type="entry name" value="HELICASE_ATP_BIND_1"/>
    <property type="match status" value="1"/>
</dbReference>
<evidence type="ECO:0000256" key="1">
    <source>
        <dbReference type="ARBA" id="ARBA00022741"/>
    </source>
</evidence>
<dbReference type="InterPro" id="IPR001650">
    <property type="entry name" value="Helicase_C-like"/>
</dbReference>
<evidence type="ECO:0000256" key="5">
    <source>
        <dbReference type="ARBA" id="ARBA00038437"/>
    </source>
</evidence>
<keyword evidence="2" id="KW-0378">Hydrolase</keyword>
<evidence type="ECO:0008006" key="12">
    <source>
        <dbReference type="Google" id="ProtNLM"/>
    </source>
</evidence>
<dbReference type="SMART" id="SM00490">
    <property type="entry name" value="HELICc"/>
    <property type="match status" value="1"/>
</dbReference>
<evidence type="ECO:0000256" key="2">
    <source>
        <dbReference type="ARBA" id="ARBA00022801"/>
    </source>
</evidence>
<reference evidence="11" key="1">
    <citation type="journal article" date="2012" name="Science">
        <title>Fermentation, hydrogen, and sulfur metabolism in multiple uncultivated bacterial phyla.</title>
        <authorList>
            <person name="Wrighton K.C."/>
            <person name="Thomas B.C."/>
            <person name="Sharon I."/>
            <person name="Miller C.S."/>
            <person name="Castelle C.J."/>
            <person name="VerBerkmoes N.C."/>
            <person name="Wilkins M.J."/>
            <person name="Hettich R.L."/>
            <person name="Lipton M.S."/>
            <person name="Williams K.H."/>
            <person name="Long P.E."/>
            <person name="Banfield J.F."/>
        </authorList>
    </citation>
    <scope>NUCLEOTIDE SEQUENCE [LARGE SCALE GENOMIC DNA]</scope>
</reference>
<dbReference type="SMART" id="SM00487">
    <property type="entry name" value="DEXDc"/>
    <property type="match status" value="1"/>
</dbReference>
<protein>
    <recommendedName>
        <fullName evidence="12">ATP-dependent RNA helicase</fullName>
    </recommendedName>
</protein>
<keyword evidence="3" id="KW-0347">Helicase</keyword>
<dbReference type="Pfam" id="PF00270">
    <property type="entry name" value="DEAD"/>
    <property type="match status" value="1"/>
</dbReference>
<name>K1XY07_9BACT</name>
<evidence type="ECO:0000259" key="9">
    <source>
        <dbReference type="PROSITE" id="PS51194"/>
    </source>
</evidence>
<comment type="similarity">
    <text evidence="5">Belongs to the DEAD box helicase family.</text>
</comment>
<evidence type="ECO:0000256" key="3">
    <source>
        <dbReference type="ARBA" id="ARBA00022806"/>
    </source>
</evidence>
<evidence type="ECO:0000259" key="8">
    <source>
        <dbReference type="PROSITE" id="PS51192"/>
    </source>
</evidence>
<dbReference type="InterPro" id="IPR027417">
    <property type="entry name" value="P-loop_NTPase"/>
</dbReference>
<dbReference type="EMBL" id="AMFJ01036109">
    <property type="protein sequence ID" value="EKD25218.1"/>
    <property type="molecule type" value="Genomic_DNA"/>
</dbReference>
<dbReference type="GO" id="GO:0005524">
    <property type="term" value="F:ATP binding"/>
    <property type="evidence" value="ECO:0007669"/>
    <property type="project" value="UniProtKB-KW"/>
</dbReference>
<dbReference type="InterPro" id="IPR011545">
    <property type="entry name" value="DEAD/DEAH_box_helicase_dom"/>
</dbReference>
<dbReference type="AlphaFoldDB" id="K1XY07"/>
<dbReference type="GO" id="GO:0003724">
    <property type="term" value="F:RNA helicase activity"/>
    <property type="evidence" value="ECO:0007669"/>
    <property type="project" value="InterPro"/>
</dbReference>
<feature type="domain" description="DEAD-box RNA helicase Q" evidence="10">
    <location>
        <begin position="1"/>
        <end position="29"/>
    </location>
</feature>
<keyword evidence="1" id="KW-0547">Nucleotide-binding</keyword>
<feature type="short sequence motif" description="Q motif" evidence="6">
    <location>
        <begin position="1"/>
        <end position="29"/>
    </location>
</feature>
<dbReference type="PANTHER" id="PTHR47959">
    <property type="entry name" value="ATP-DEPENDENT RNA HELICASE RHLE-RELATED"/>
    <property type="match status" value="1"/>
</dbReference>
<dbReference type="InterPro" id="IPR014001">
    <property type="entry name" value="Helicase_ATP-bd"/>
</dbReference>
<dbReference type="PANTHER" id="PTHR47959:SF1">
    <property type="entry name" value="ATP-DEPENDENT RNA HELICASE DBPA"/>
    <property type="match status" value="1"/>
</dbReference>
<feature type="domain" description="Helicase ATP-binding" evidence="8">
    <location>
        <begin position="32"/>
        <end position="202"/>
    </location>
</feature>
<accession>K1XY07</accession>
<dbReference type="PROSITE" id="PS51195">
    <property type="entry name" value="Q_MOTIF"/>
    <property type="match status" value="1"/>
</dbReference>
<evidence type="ECO:0000256" key="7">
    <source>
        <dbReference type="SAM" id="MobiDB-lite"/>
    </source>
</evidence>
<dbReference type="CDD" id="cd00268">
    <property type="entry name" value="DEADc"/>
    <property type="match status" value="1"/>
</dbReference>
<evidence type="ECO:0000256" key="4">
    <source>
        <dbReference type="ARBA" id="ARBA00022840"/>
    </source>
</evidence>
<dbReference type="Gene3D" id="3.40.50.300">
    <property type="entry name" value="P-loop containing nucleotide triphosphate hydrolases"/>
    <property type="match status" value="2"/>
</dbReference>
<feature type="domain" description="Helicase C-terminal" evidence="9">
    <location>
        <begin position="225"/>
        <end position="375"/>
    </location>
</feature>
<dbReference type="GO" id="GO:0016787">
    <property type="term" value="F:hydrolase activity"/>
    <property type="evidence" value="ECO:0007669"/>
    <property type="project" value="UniProtKB-KW"/>
</dbReference>
<dbReference type="PROSITE" id="PS51194">
    <property type="entry name" value="HELICASE_CTER"/>
    <property type="match status" value="1"/>
</dbReference>
<evidence type="ECO:0000256" key="6">
    <source>
        <dbReference type="PROSITE-ProRule" id="PRU00552"/>
    </source>
</evidence>
<feature type="compositionally biased region" description="Basic residues" evidence="7">
    <location>
        <begin position="428"/>
        <end position="438"/>
    </location>
</feature>
<organism evidence="11">
    <name type="scientific">uncultured bacterium</name>
    <name type="common">gcode 4</name>
    <dbReference type="NCBI Taxonomy" id="1234023"/>
    <lineage>
        <taxon>Bacteria</taxon>
        <taxon>environmental samples</taxon>
    </lineage>
</organism>
<dbReference type="CDD" id="cd18787">
    <property type="entry name" value="SF2_C_DEAD"/>
    <property type="match status" value="1"/>
</dbReference>
<evidence type="ECO:0000259" key="10">
    <source>
        <dbReference type="PROSITE" id="PS51195"/>
    </source>
</evidence>
<comment type="caution">
    <text evidence="11">The sequence shown here is derived from an EMBL/GenBank/DDBJ whole genome shotgun (WGS) entry which is preliminary data.</text>
</comment>
<dbReference type="GO" id="GO:0003676">
    <property type="term" value="F:nucleic acid binding"/>
    <property type="evidence" value="ECO:0007669"/>
    <property type="project" value="InterPro"/>
</dbReference>
<dbReference type="InterPro" id="IPR044742">
    <property type="entry name" value="DEAD/DEAH_RhlB"/>
</dbReference>
<dbReference type="InterPro" id="IPR050079">
    <property type="entry name" value="DEAD_box_RNA_helicase"/>
</dbReference>
<sequence length="541" mass="62452">MLFSEFWLKTGLLKSLDAIGYKEVTPIQEQVMKIALSGKNIVWQSQTWTGKTAAFLLPVLNKIDTNKKTLQALILAPTRELVVQIGEEIKNLTKFYGVSYACVYGGASPLIQKNILKKNPAIVIATPGRLMDFMNQKVIDVRVAEYFILDEVDRMLDMWFVRDIKKIRAQLKNVKQTYTFSATMNDEMKSIIRDHISTYEFIKIGEWVTVDKIHHRYLAVDHEQKLFNVIKLIKAHPNDKVLIFTHTKRNTKTINELLLWDKFNSGLLNGDMSQGKRQSTLNAFKTGQTQILVTTDVAARGLNMDNVWLVINFDVPVDPKSYIHRIGRTGRAGASGKAIMLVSPLEIPLFKDIEKVHRIKILPSEHFVQQDREWVYGNLRLDRSTDKKWWGKRPQAPKRQSFTKTYSKIYPSDEQRAIKSENNYRSNPNHKQHERRPSRPSAPSVMGDRSSSSRPSTGWYKWSRPDSRPSTGWYKWSSRPDSRPSTGWYKWSSRPDSRPSTGWYKWSSRPDSRPSTGWYKWSKPSKPQGGGFRGVGKPYHK</sequence>
<keyword evidence="4" id="KW-0067">ATP-binding</keyword>
<evidence type="ECO:0000313" key="11">
    <source>
        <dbReference type="EMBL" id="EKD25218.1"/>
    </source>
</evidence>
<proteinExistence type="inferred from homology"/>
<dbReference type="InterPro" id="IPR014014">
    <property type="entry name" value="RNA_helicase_DEAD_Q_motif"/>
</dbReference>
<gene>
    <name evidence="11" type="ORF">ACD_80C00102G0010</name>
</gene>
<dbReference type="Pfam" id="PF00271">
    <property type="entry name" value="Helicase_C"/>
    <property type="match status" value="1"/>
</dbReference>